<proteinExistence type="predicted"/>
<dbReference type="EMBL" id="JBBKZS010000008">
    <property type="protein sequence ID" value="MEJ8856971.1"/>
    <property type="molecule type" value="Genomic_DNA"/>
</dbReference>
<protein>
    <submittedName>
        <fullName evidence="1">Uncharacterized protein</fullName>
    </submittedName>
</protein>
<dbReference type="Proteomes" id="UP001367030">
    <property type="component" value="Unassembled WGS sequence"/>
</dbReference>
<dbReference type="RefSeq" id="WP_340337040.1">
    <property type="nucleotide sequence ID" value="NZ_JBBKZS010000008.1"/>
</dbReference>
<evidence type="ECO:0000313" key="2">
    <source>
        <dbReference type="Proteomes" id="UP001367030"/>
    </source>
</evidence>
<reference evidence="1 2" key="1">
    <citation type="submission" date="2024-03" db="EMBL/GenBank/DDBJ databases">
        <title>Novel species of the genus Variovorax.</title>
        <authorList>
            <person name="Liu Q."/>
            <person name="Xin Y.-H."/>
        </authorList>
    </citation>
    <scope>NUCLEOTIDE SEQUENCE [LARGE SCALE GENOMIC DNA]</scope>
    <source>
        <strain evidence="1 2">KACC 18901</strain>
    </source>
</reference>
<name>A0ABU8XBI9_9BURK</name>
<organism evidence="1 2">
    <name type="scientific">Variovorax robiniae</name>
    <dbReference type="NCBI Taxonomy" id="1836199"/>
    <lineage>
        <taxon>Bacteria</taxon>
        <taxon>Pseudomonadati</taxon>
        <taxon>Pseudomonadota</taxon>
        <taxon>Betaproteobacteria</taxon>
        <taxon>Burkholderiales</taxon>
        <taxon>Comamonadaceae</taxon>
        <taxon>Variovorax</taxon>
    </lineage>
</organism>
<comment type="caution">
    <text evidence="1">The sequence shown here is derived from an EMBL/GenBank/DDBJ whole genome shotgun (WGS) entry which is preliminary data.</text>
</comment>
<evidence type="ECO:0000313" key="1">
    <source>
        <dbReference type="EMBL" id="MEJ8856971.1"/>
    </source>
</evidence>
<keyword evidence="2" id="KW-1185">Reference proteome</keyword>
<sequence>MFRKNQTPKADTGRPSESTPYGVLYTDTAAFTHFAEVRRIRDWLASFLDDMEQLRVSAPDAVKRIDGFWDTLPPQCAYLKSDTLARIRASLNGDSEIYLGAQLSTLRRHALDQWGHGVSGAAHACESVPTGHERPYTGPFPRGPQEPAFGYQRALMSGNY</sequence>
<gene>
    <name evidence="1" type="ORF">WKW79_20515</name>
</gene>
<accession>A0ABU8XBI9</accession>